<sequence length="103" mass="12067">MKKKKEKISLEKVAILVDSLAEITKEGFDGVGNRLDKVDEQLEKVDGRLEKVEGRMERMENRFISLEENQLDLKLRLDAFNYHHEMTEIKKRIIILERKVGAV</sequence>
<dbReference type="Gene3D" id="3.90.20.10">
    <property type="match status" value="1"/>
</dbReference>
<evidence type="ECO:0000256" key="1">
    <source>
        <dbReference type="SAM" id="Coils"/>
    </source>
</evidence>
<keyword evidence="1" id="KW-0175">Coiled coil</keyword>
<gene>
    <name evidence="2" type="ORF">A3J04_04185</name>
</gene>
<reference evidence="2 3" key="1">
    <citation type="journal article" date="2016" name="Nat. Commun.">
        <title>Thousands of microbial genomes shed light on interconnected biogeochemical processes in an aquifer system.</title>
        <authorList>
            <person name="Anantharaman K."/>
            <person name="Brown C.T."/>
            <person name="Hug L.A."/>
            <person name="Sharon I."/>
            <person name="Castelle C.J."/>
            <person name="Probst A.J."/>
            <person name="Thomas B.C."/>
            <person name="Singh A."/>
            <person name="Wilkins M.J."/>
            <person name="Karaoz U."/>
            <person name="Brodie E.L."/>
            <person name="Williams K.H."/>
            <person name="Hubbard S.S."/>
            <person name="Banfield J.F."/>
        </authorList>
    </citation>
    <scope>NUCLEOTIDE SEQUENCE [LARGE SCALE GENOMIC DNA]</scope>
</reference>
<proteinExistence type="predicted"/>
<comment type="caution">
    <text evidence="2">The sequence shown here is derived from an EMBL/GenBank/DDBJ whole genome shotgun (WGS) entry which is preliminary data.</text>
</comment>
<protein>
    <submittedName>
        <fullName evidence="2">Uncharacterized protein</fullName>
    </submittedName>
</protein>
<evidence type="ECO:0000313" key="3">
    <source>
        <dbReference type="Proteomes" id="UP000177954"/>
    </source>
</evidence>
<accession>A0A1G2H151</accession>
<evidence type="ECO:0000313" key="2">
    <source>
        <dbReference type="EMBL" id="OGZ55718.1"/>
    </source>
</evidence>
<organism evidence="2 3">
    <name type="scientific">Candidatus Ryanbacteria bacterium RIFCSPLOWO2_02_FULL_47_14</name>
    <dbReference type="NCBI Taxonomy" id="1802129"/>
    <lineage>
        <taxon>Bacteria</taxon>
        <taxon>Candidatus Ryaniibacteriota</taxon>
    </lineage>
</organism>
<dbReference type="SUPFAM" id="SSF57997">
    <property type="entry name" value="Tropomyosin"/>
    <property type="match status" value="1"/>
</dbReference>
<name>A0A1G2H151_9BACT</name>
<dbReference type="Proteomes" id="UP000177954">
    <property type="component" value="Unassembled WGS sequence"/>
</dbReference>
<dbReference type="AlphaFoldDB" id="A0A1G2H151"/>
<dbReference type="EMBL" id="MHNZ01000029">
    <property type="protein sequence ID" value="OGZ55718.1"/>
    <property type="molecule type" value="Genomic_DNA"/>
</dbReference>
<feature type="coiled-coil region" evidence="1">
    <location>
        <begin position="35"/>
        <end position="76"/>
    </location>
</feature>